<dbReference type="EMBL" id="JBBPBM010000016">
    <property type="protein sequence ID" value="KAK8557731.1"/>
    <property type="molecule type" value="Genomic_DNA"/>
</dbReference>
<keyword evidence="2" id="KW-1185">Reference proteome</keyword>
<organism evidence="1 2">
    <name type="scientific">Hibiscus sabdariffa</name>
    <name type="common">roselle</name>
    <dbReference type="NCBI Taxonomy" id="183260"/>
    <lineage>
        <taxon>Eukaryota</taxon>
        <taxon>Viridiplantae</taxon>
        <taxon>Streptophyta</taxon>
        <taxon>Embryophyta</taxon>
        <taxon>Tracheophyta</taxon>
        <taxon>Spermatophyta</taxon>
        <taxon>Magnoliopsida</taxon>
        <taxon>eudicotyledons</taxon>
        <taxon>Gunneridae</taxon>
        <taxon>Pentapetalae</taxon>
        <taxon>rosids</taxon>
        <taxon>malvids</taxon>
        <taxon>Malvales</taxon>
        <taxon>Malvaceae</taxon>
        <taxon>Malvoideae</taxon>
        <taxon>Hibiscus</taxon>
    </lineage>
</organism>
<gene>
    <name evidence="1" type="ORF">V6N12_009957</name>
</gene>
<comment type="caution">
    <text evidence="1">The sequence shown here is derived from an EMBL/GenBank/DDBJ whole genome shotgun (WGS) entry which is preliminary data.</text>
</comment>
<dbReference type="Proteomes" id="UP001472677">
    <property type="component" value="Unassembled WGS sequence"/>
</dbReference>
<protein>
    <submittedName>
        <fullName evidence="1">Uncharacterized protein</fullName>
    </submittedName>
</protein>
<accession>A0ABR2EC97</accession>
<evidence type="ECO:0000313" key="2">
    <source>
        <dbReference type="Proteomes" id="UP001472677"/>
    </source>
</evidence>
<sequence length="92" mass="10389">MLTATHAALDSIVTPLSRTRLYGDEPLNSRHNHTRINHKPTQTATIPISFENQQHTPTTLESNGIREEETKNVTGVKGLIETMVRKIEVKWS</sequence>
<name>A0ABR2EC97_9ROSI</name>
<evidence type="ECO:0000313" key="1">
    <source>
        <dbReference type="EMBL" id="KAK8557731.1"/>
    </source>
</evidence>
<proteinExistence type="predicted"/>
<reference evidence="1 2" key="1">
    <citation type="journal article" date="2024" name="G3 (Bethesda)">
        <title>Genome assembly of Hibiscus sabdariffa L. provides insights into metabolisms of medicinal natural products.</title>
        <authorList>
            <person name="Kim T."/>
        </authorList>
    </citation>
    <scope>NUCLEOTIDE SEQUENCE [LARGE SCALE GENOMIC DNA]</scope>
    <source>
        <strain evidence="1">TK-2024</strain>
        <tissue evidence="1">Old leaves</tissue>
    </source>
</reference>